<accession>A0A422N4K1</accession>
<feature type="region of interest" description="Disordered" evidence="1">
    <location>
        <begin position="145"/>
        <end position="416"/>
    </location>
</feature>
<gene>
    <name evidence="2" type="ORF">Tco025E_08815</name>
</gene>
<dbReference type="OrthoDB" id="267810at2759"/>
<name>A0A422N4K1_9TRYP</name>
<dbReference type="AlphaFoldDB" id="A0A422N4K1"/>
<evidence type="ECO:0000256" key="1">
    <source>
        <dbReference type="SAM" id="MobiDB-lite"/>
    </source>
</evidence>
<proteinExistence type="predicted"/>
<dbReference type="RefSeq" id="XP_029224236.1">
    <property type="nucleotide sequence ID" value="XM_029375654.1"/>
</dbReference>
<feature type="compositionally biased region" description="Basic residues" evidence="1">
    <location>
        <begin position="353"/>
        <end position="416"/>
    </location>
</feature>
<keyword evidence="3" id="KW-1185">Reference proteome</keyword>
<evidence type="ECO:0000313" key="2">
    <source>
        <dbReference type="EMBL" id="RNF00386.1"/>
    </source>
</evidence>
<evidence type="ECO:0000313" key="3">
    <source>
        <dbReference type="Proteomes" id="UP000284403"/>
    </source>
</evidence>
<reference evidence="2 3" key="1">
    <citation type="journal article" date="2018" name="BMC Genomics">
        <title>Genomic comparison of Trypanosoma conorhini and Trypanosoma rangeli to Trypanosoma cruzi strains of high and low virulence.</title>
        <authorList>
            <person name="Bradwell K.R."/>
            <person name="Koparde V.N."/>
            <person name="Matveyev A.V."/>
            <person name="Serrano M.G."/>
            <person name="Alves J.M."/>
            <person name="Parikh H."/>
            <person name="Huang B."/>
            <person name="Lee V."/>
            <person name="Espinosa-Alvarez O."/>
            <person name="Ortiz P.A."/>
            <person name="Costa-Martins A.G."/>
            <person name="Teixeira M.M."/>
            <person name="Buck G.A."/>
        </authorList>
    </citation>
    <scope>NUCLEOTIDE SEQUENCE [LARGE SCALE GENOMIC DNA]</scope>
    <source>
        <strain evidence="2 3">025E</strain>
    </source>
</reference>
<feature type="compositionally biased region" description="Basic residues" evidence="1">
    <location>
        <begin position="331"/>
        <end position="344"/>
    </location>
</feature>
<feature type="compositionally biased region" description="Acidic residues" evidence="1">
    <location>
        <begin position="211"/>
        <end position="225"/>
    </location>
</feature>
<protein>
    <submittedName>
        <fullName evidence="2">Uncharacterized protein</fullName>
    </submittedName>
</protein>
<dbReference type="EMBL" id="MKKU01000889">
    <property type="protein sequence ID" value="RNF00386.1"/>
    <property type="molecule type" value="Genomic_DNA"/>
</dbReference>
<organism evidence="2 3">
    <name type="scientific">Trypanosoma conorhini</name>
    <dbReference type="NCBI Taxonomy" id="83891"/>
    <lineage>
        <taxon>Eukaryota</taxon>
        <taxon>Discoba</taxon>
        <taxon>Euglenozoa</taxon>
        <taxon>Kinetoplastea</taxon>
        <taxon>Metakinetoplastina</taxon>
        <taxon>Trypanosomatida</taxon>
        <taxon>Trypanosomatidae</taxon>
        <taxon>Trypanosoma</taxon>
    </lineage>
</organism>
<dbReference type="GeneID" id="40322426"/>
<feature type="compositionally biased region" description="Pro residues" evidence="1">
    <location>
        <begin position="253"/>
        <end position="262"/>
    </location>
</feature>
<comment type="caution">
    <text evidence="2">The sequence shown here is derived from an EMBL/GenBank/DDBJ whole genome shotgun (WGS) entry which is preliminary data.</text>
</comment>
<sequence length="416" mass="42799">MFSALARQTAVLRAAYVPLAAAYAPAATSSPSAVLAAATGANTTAMGGGHPAAEPAGRLPAAVVSGGGGGGGGGDTLPLVGDPRVHIWRDEEALLRASLGRLEAERELARMRHRCEDELRSLRDGLRVREGQVARLVRRVITRAPAKRRRGCQAAAGSDNGGSSPHTAVTDVCEKPGALLPHDQAGAGESCGVAPHGRPSRREKGHGATLEEAEEGGNDEGEAPNDDGQQLPGTPPANGEDAAADVGGDNATPPLPPLPPGMEPQTWGGAGGAGTNPAGEAQPAAPTDGGLAKDARQPRGRRTGATKKSGSGGTKGTAPKERSPAKNTKASARKPAKPRARTQRRTAPQKGRASTKKAQPKRKGTTRPAAPKRRAAASKKRPQQRKQPNKTNKTKQGSRSKSSGRAKKPTSTRRRK</sequence>
<dbReference type="Proteomes" id="UP000284403">
    <property type="component" value="Unassembled WGS sequence"/>
</dbReference>